<dbReference type="EMBL" id="CP011253">
    <property type="protein sequence ID" value="AKC69139.1"/>
    <property type="molecule type" value="Genomic_DNA"/>
</dbReference>
<accession>A0A0E3U5G3</accession>
<dbReference type="RefSeq" id="WP_046290480.1">
    <property type="nucleotide sequence ID" value="NZ_CP011253.3"/>
</dbReference>
<dbReference type="Gene3D" id="3.50.50.60">
    <property type="entry name" value="FAD/NAD(P)-binding domain"/>
    <property type="match status" value="1"/>
</dbReference>
<keyword evidence="2" id="KW-0285">Flavoprotein</keyword>
<keyword evidence="4" id="KW-0560">Oxidoreductase</keyword>
<dbReference type="InterPro" id="IPR036188">
    <property type="entry name" value="FAD/NAD-bd_sf"/>
</dbReference>
<dbReference type="HOGENOM" id="CLU_009665_19_3_4"/>
<evidence type="ECO:0000313" key="7">
    <source>
        <dbReference type="EMBL" id="AKC69139.1"/>
    </source>
</evidence>
<dbReference type="Proteomes" id="UP000035050">
    <property type="component" value="Chromosome"/>
</dbReference>
<keyword evidence="3" id="KW-0274">FAD</keyword>
<organism evidence="7 8">
    <name type="scientific">Pandoraea oxalativorans</name>
    <dbReference type="NCBI Taxonomy" id="573737"/>
    <lineage>
        <taxon>Bacteria</taxon>
        <taxon>Pseudomonadati</taxon>
        <taxon>Pseudomonadota</taxon>
        <taxon>Betaproteobacteria</taxon>
        <taxon>Burkholderiales</taxon>
        <taxon>Burkholderiaceae</taxon>
        <taxon>Pandoraea</taxon>
    </lineage>
</organism>
<evidence type="ECO:0000313" key="8">
    <source>
        <dbReference type="Proteomes" id="UP000035050"/>
    </source>
</evidence>
<evidence type="ECO:0000259" key="6">
    <source>
        <dbReference type="Pfam" id="PF01494"/>
    </source>
</evidence>
<dbReference type="InterPro" id="IPR002938">
    <property type="entry name" value="FAD-bd"/>
</dbReference>
<feature type="domain" description="FAD-binding" evidence="6">
    <location>
        <begin position="7"/>
        <end position="349"/>
    </location>
</feature>
<evidence type="ECO:0000256" key="4">
    <source>
        <dbReference type="ARBA" id="ARBA00023002"/>
    </source>
</evidence>
<dbReference type="SUPFAM" id="SSF51905">
    <property type="entry name" value="FAD/NAD(P)-binding domain"/>
    <property type="match status" value="1"/>
</dbReference>
<dbReference type="PATRIC" id="fig|573737.6.peg.2054"/>
<evidence type="ECO:0000256" key="1">
    <source>
        <dbReference type="ARBA" id="ARBA00001974"/>
    </source>
</evidence>
<comment type="cofactor">
    <cofactor evidence="1">
        <name>FAD</name>
        <dbReference type="ChEBI" id="CHEBI:57692"/>
    </cofactor>
</comment>
<dbReference type="Pfam" id="PF01494">
    <property type="entry name" value="FAD_binding_3"/>
    <property type="match status" value="1"/>
</dbReference>
<protein>
    <submittedName>
        <fullName evidence="7">3-hydroxybenzoate 6-hydroxylase</fullName>
    </submittedName>
</protein>
<sequence length="390" mass="42950">MSNIKSVATLVVGGGIGGLAAALALAQRGRKVHVIERAPEFKEVGAGLQLAPNASRALARLGVLDSVWKTAVFPQQLVWMDAPSGEHVTSLDLGEKFRGLYKHPYIVMHRSDLLEALLQACQANVNISLETNKHVIDVMDLGDAAEARCADGSAYRCELLVGADGLHSVVRSALVGASEPVCSQYVAYRGTIPMDRMSTHAGVDNVMMWTGPNMHLVQYPVRRGELYNQVAVFRTYNYVPGSDDWGTQEELVRRFADACPDVKDALTMIATNRRWPLFDREPIREWTRGRIVLLGDAAHPMLQYLAQGAAQALEDTLALADAVAEHEHDLARALEKYTSVRRPRTARVQHTARIFGEIIHMEPVGAEVRNELLAHRPGDEFSAVNWLYAA</sequence>
<keyword evidence="8" id="KW-1185">Reference proteome</keyword>
<dbReference type="KEGG" id="pox:MB84_06150"/>
<gene>
    <name evidence="7" type="ORF">MB84_06150</name>
</gene>
<keyword evidence="5" id="KW-0503">Monooxygenase</keyword>
<dbReference type="PRINTS" id="PR00420">
    <property type="entry name" value="RNGMNOXGNASE"/>
</dbReference>
<evidence type="ECO:0000256" key="5">
    <source>
        <dbReference type="ARBA" id="ARBA00023033"/>
    </source>
</evidence>
<proteinExistence type="predicted"/>
<reference evidence="7" key="1">
    <citation type="submission" date="2016-06" db="EMBL/GenBank/DDBJ databases">
        <title>Pandoraea oxalativorans DSM 23570 Genome Sequencing.</title>
        <authorList>
            <person name="Ee R."/>
            <person name="Lim Y.-L."/>
            <person name="Yong D."/>
            <person name="Yin W.-F."/>
            <person name="Chan K.-G."/>
        </authorList>
    </citation>
    <scope>NUCLEOTIDE SEQUENCE</scope>
    <source>
        <strain evidence="7">DSM 23570</strain>
    </source>
</reference>
<dbReference type="PANTHER" id="PTHR13789">
    <property type="entry name" value="MONOOXYGENASE"/>
    <property type="match status" value="1"/>
</dbReference>
<dbReference type="GO" id="GO:0071949">
    <property type="term" value="F:FAD binding"/>
    <property type="evidence" value="ECO:0007669"/>
    <property type="project" value="InterPro"/>
</dbReference>
<dbReference type="OrthoDB" id="5487740at2"/>
<dbReference type="InterPro" id="IPR050493">
    <property type="entry name" value="FAD-dep_Monooxygenase_BioMet"/>
</dbReference>
<name>A0A0E3U5G3_9BURK</name>
<dbReference type="SUPFAM" id="SSF54373">
    <property type="entry name" value="FAD-linked reductases, C-terminal domain"/>
    <property type="match status" value="1"/>
</dbReference>
<dbReference type="PANTHER" id="PTHR13789:SF318">
    <property type="entry name" value="GERANYLGERANYL DIPHOSPHATE REDUCTASE"/>
    <property type="match status" value="1"/>
</dbReference>
<evidence type="ECO:0000256" key="2">
    <source>
        <dbReference type="ARBA" id="ARBA00022630"/>
    </source>
</evidence>
<dbReference type="GO" id="GO:0004497">
    <property type="term" value="F:monooxygenase activity"/>
    <property type="evidence" value="ECO:0007669"/>
    <property type="project" value="UniProtKB-KW"/>
</dbReference>
<evidence type="ECO:0000256" key="3">
    <source>
        <dbReference type="ARBA" id="ARBA00022827"/>
    </source>
</evidence>
<dbReference type="AlphaFoldDB" id="A0A0E3U5G3"/>